<sequence>MSIIVQALLIVGLATTIISTITQILVAAQSDPLLIPSVVIENVLLIIVFLEIYLSALDFFTGKGRSLVYVIDAMISFVSREIIIEILTLQLNYTDLLTLGGLLVAGAVARLIITERFKKRKKVRNSFKK</sequence>
<feature type="transmembrane region" description="Helical" evidence="1">
    <location>
        <begin position="34"/>
        <end position="54"/>
    </location>
</feature>
<keyword evidence="1" id="KW-1133">Transmembrane helix</keyword>
<reference evidence="2 3" key="1">
    <citation type="journal article" date="2011" name="J. Bacteriol.">
        <title>Complete genome sequence of Metallosphaera cuprina, a metal sulfide-oxidizing archaeon from a hot spring.</title>
        <authorList>
            <person name="Liu L.J."/>
            <person name="You X.Y."/>
            <person name="Zheng H."/>
            <person name="Wang S."/>
            <person name="Jiang C.Y."/>
            <person name="Liu S.J."/>
        </authorList>
    </citation>
    <scope>NUCLEOTIDE SEQUENCE [LARGE SCALE GENOMIC DNA]</scope>
    <source>
        <strain evidence="2 3">Ar-4</strain>
    </source>
</reference>
<dbReference type="AlphaFoldDB" id="F4G155"/>
<evidence type="ECO:0000313" key="3">
    <source>
        <dbReference type="Proteomes" id="UP000007812"/>
    </source>
</evidence>
<evidence type="ECO:0000313" key="2">
    <source>
        <dbReference type="EMBL" id="AEB94745.1"/>
    </source>
</evidence>
<evidence type="ECO:0008006" key="4">
    <source>
        <dbReference type="Google" id="ProtNLM"/>
    </source>
</evidence>
<feature type="transmembrane region" description="Helical" evidence="1">
    <location>
        <begin position="66"/>
        <end position="84"/>
    </location>
</feature>
<dbReference type="KEGG" id="mcn:Mcup_0640"/>
<gene>
    <name evidence="2" type="ordered locus">Mcup_0640</name>
</gene>
<keyword evidence="1" id="KW-0472">Membrane</keyword>
<evidence type="ECO:0000256" key="1">
    <source>
        <dbReference type="SAM" id="Phobius"/>
    </source>
</evidence>
<dbReference type="eggNOG" id="arCOG06050">
    <property type="taxonomic scope" value="Archaea"/>
</dbReference>
<dbReference type="Proteomes" id="UP000007812">
    <property type="component" value="Chromosome"/>
</dbReference>
<organism evidence="2 3">
    <name type="scientific">Metallosphaera cuprina (strain Ar-4)</name>
    <dbReference type="NCBI Taxonomy" id="1006006"/>
    <lineage>
        <taxon>Archaea</taxon>
        <taxon>Thermoproteota</taxon>
        <taxon>Thermoprotei</taxon>
        <taxon>Sulfolobales</taxon>
        <taxon>Sulfolobaceae</taxon>
        <taxon>Metallosphaera</taxon>
    </lineage>
</organism>
<accession>F4G155</accession>
<dbReference type="HOGENOM" id="CLU_143948_0_0_2"/>
<keyword evidence="3" id="KW-1185">Reference proteome</keyword>
<protein>
    <recommendedName>
        <fullName evidence="4">Phosphate-starvation-inducible E-like protein</fullName>
    </recommendedName>
</protein>
<dbReference type="PATRIC" id="fig|1006006.8.peg.641"/>
<feature type="transmembrane region" description="Helical" evidence="1">
    <location>
        <begin position="7"/>
        <end position="28"/>
    </location>
</feature>
<keyword evidence="1" id="KW-0812">Transmembrane</keyword>
<proteinExistence type="predicted"/>
<feature type="transmembrane region" description="Helical" evidence="1">
    <location>
        <begin position="96"/>
        <end position="113"/>
    </location>
</feature>
<name>F4G155_METCR</name>
<dbReference type="EMBL" id="CP002656">
    <property type="protein sequence ID" value="AEB94745.1"/>
    <property type="molecule type" value="Genomic_DNA"/>
</dbReference>